<comment type="caution">
    <text evidence="1">The sequence shown here is derived from an EMBL/GenBank/DDBJ whole genome shotgun (WGS) entry which is preliminary data.</text>
</comment>
<reference evidence="1 2" key="1">
    <citation type="submission" date="2021-03" db="EMBL/GenBank/DDBJ databases">
        <title>Whole genome shotgun sequence of Actinoplanes toevensis NBRC 105298.</title>
        <authorList>
            <person name="Komaki H."/>
            <person name="Tamura T."/>
        </authorList>
    </citation>
    <scope>NUCLEOTIDE SEQUENCE [LARGE SCALE GENOMIC DNA]</scope>
    <source>
        <strain evidence="1 2">NBRC 105298</strain>
    </source>
</reference>
<dbReference type="EMBL" id="BOQN01000130">
    <property type="protein sequence ID" value="GIM96871.1"/>
    <property type="molecule type" value="Genomic_DNA"/>
</dbReference>
<name>A0A920BQN1_9ACTN</name>
<keyword evidence="2" id="KW-1185">Reference proteome</keyword>
<sequence>MRKVILLTNNWRKIEQLQKHDLEGASKPLVAKITEVNRSYLEANWEKPGHTLQLNRRAPRR</sequence>
<evidence type="ECO:0000313" key="2">
    <source>
        <dbReference type="Proteomes" id="UP000677082"/>
    </source>
</evidence>
<evidence type="ECO:0000313" key="1">
    <source>
        <dbReference type="EMBL" id="GIM96871.1"/>
    </source>
</evidence>
<dbReference type="Proteomes" id="UP000677082">
    <property type="component" value="Unassembled WGS sequence"/>
</dbReference>
<proteinExistence type="predicted"/>
<dbReference type="AlphaFoldDB" id="A0A920BQN1"/>
<organism evidence="1 2">
    <name type="scientific">Paractinoplanes toevensis</name>
    <dbReference type="NCBI Taxonomy" id="571911"/>
    <lineage>
        <taxon>Bacteria</taxon>
        <taxon>Bacillati</taxon>
        <taxon>Actinomycetota</taxon>
        <taxon>Actinomycetes</taxon>
        <taxon>Micromonosporales</taxon>
        <taxon>Micromonosporaceae</taxon>
        <taxon>Paractinoplanes</taxon>
    </lineage>
</organism>
<accession>A0A920BQN1</accession>
<protein>
    <submittedName>
        <fullName evidence="1">Uncharacterized protein</fullName>
    </submittedName>
</protein>
<gene>
    <name evidence="1" type="ORF">Ato02nite_086640</name>
</gene>